<feature type="compositionally biased region" description="Polar residues" evidence="2">
    <location>
        <begin position="215"/>
        <end position="232"/>
    </location>
</feature>
<feature type="compositionally biased region" description="Polar residues" evidence="2">
    <location>
        <begin position="278"/>
        <end position="299"/>
    </location>
</feature>
<comment type="caution">
    <text evidence="3">The sequence shown here is derived from an EMBL/GenBank/DDBJ whole genome shotgun (WGS) entry which is preliminary data.</text>
</comment>
<accession>A0A1X0NTD0</accession>
<feature type="compositionally biased region" description="Basic and acidic residues" evidence="2">
    <location>
        <begin position="414"/>
        <end position="424"/>
    </location>
</feature>
<feature type="region of interest" description="Disordered" evidence="2">
    <location>
        <begin position="206"/>
        <end position="349"/>
    </location>
</feature>
<dbReference type="VEuPathDB" id="TriTrypDB:TM35_000192100"/>
<feature type="compositionally biased region" description="Pro residues" evidence="2">
    <location>
        <begin position="305"/>
        <end position="325"/>
    </location>
</feature>
<evidence type="ECO:0000313" key="4">
    <source>
        <dbReference type="Proteomes" id="UP000192257"/>
    </source>
</evidence>
<evidence type="ECO:0000256" key="2">
    <source>
        <dbReference type="SAM" id="MobiDB-lite"/>
    </source>
</evidence>
<dbReference type="RefSeq" id="XP_028882032.1">
    <property type="nucleotide sequence ID" value="XM_029026708.1"/>
</dbReference>
<protein>
    <submittedName>
        <fullName evidence="3">Uncharacterized protein</fullName>
    </submittedName>
</protein>
<evidence type="ECO:0000313" key="3">
    <source>
        <dbReference type="EMBL" id="ORC87966.1"/>
    </source>
</evidence>
<proteinExistence type="predicted"/>
<evidence type="ECO:0000256" key="1">
    <source>
        <dbReference type="SAM" id="Coils"/>
    </source>
</evidence>
<feature type="non-terminal residue" evidence="3">
    <location>
        <position position="1"/>
    </location>
</feature>
<feature type="region of interest" description="Disordered" evidence="2">
    <location>
        <begin position="414"/>
        <end position="437"/>
    </location>
</feature>
<feature type="compositionally biased region" description="Low complexity" evidence="2">
    <location>
        <begin position="86"/>
        <end position="112"/>
    </location>
</feature>
<dbReference type="Proteomes" id="UP000192257">
    <property type="component" value="Unassembled WGS sequence"/>
</dbReference>
<feature type="coiled-coil region" evidence="1">
    <location>
        <begin position="126"/>
        <end position="157"/>
    </location>
</feature>
<dbReference type="AlphaFoldDB" id="A0A1X0NTD0"/>
<name>A0A1X0NTD0_9TRYP</name>
<dbReference type="EMBL" id="NBCO01000019">
    <property type="protein sequence ID" value="ORC87966.1"/>
    <property type="molecule type" value="Genomic_DNA"/>
</dbReference>
<feature type="region of interest" description="Disordered" evidence="2">
    <location>
        <begin position="1"/>
        <end position="117"/>
    </location>
</feature>
<dbReference type="GeneID" id="39986488"/>
<keyword evidence="1" id="KW-0175">Coiled coil</keyword>
<dbReference type="OrthoDB" id="249926at2759"/>
<keyword evidence="4" id="KW-1185">Reference proteome</keyword>
<feature type="compositionally biased region" description="Low complexity" evidence="2">
    <location>
        <begin position="41"/>
        <end position="65"/>
    </location>
</feature>
<feature type="compositionally biased region" description="Low complexity" evidence="2">
    <location>
        <begin position="1"/>
        <end position="19"/>
    </location>
</feature>
<organism evidence="3 4">
    <name type="scientific">Trypanosoma theileri</name>
    <dbReference type="NCBI Taxonomy" id="67003"/>
    <lineage>
        <taxon>Eukaryota</taxon>
        <taxon>Discoba</taxon>
        <taxon>Euglenozoa</taxon>
        <taxon>Kinetoplastea</taxon>
        <taxon>Metakinetoplastina</taxon>
        <taxon>Trypanosomatida</taxon>
        <taxon>Trypanosomatidae</taxon>
        <taxon>Trypanosoma</taxon>
    </lineage>
</organism>
<gene>
    <name evidence="3" type="ORF">TM35_000192100</name>
</gene>
<sequence length="695" mass="76670">QPQQQPVVPLQQPQQPLQPGGNSLSVSAVPPAAGTGAGMGVSSLQQSQQQPAVPLQQPQQSLQPAGNSLSVSAVPPVTGTGAGMGVSSLQQSQQQPAVPVAAHSTGGAAGSSPEPTPADVINVLREKLLLEKADAYVRNLEQQREEEERLSREREERLLFYKQGEMVALLTRLRQEDHEMLEAMYETITHKEEVVGAPHISHPIIYQQQQQQKQETSSRPSTTMHTSGSQNVPLFPPGVMAAYSADVSKVPPSQSELKESQQQEQRQSIYSIPPPLQTPSAVPSSLLSQAQKETVTVKGQEQQPQPLPPPPVINRPTPLQPPSTTTPPISQVRSEEPKRDVSVSVNTVDSPWDATDGSMKAWVDRHFGSTLDPQHRALLHHVLLSREAEMRRVLAAESQCKQLETQLNALKRPDVSRTETDGKDPISMSPRQHEQENELTRALALLYAKEEELKAVRKIQREQEAKLEEVTRSWRPPTVQISGVSTSREKQLQEEEEERRWRQRYQSIEQQHRFSVQRLEELQAYIEQLRSSAQQAVMNVASSSSSAANLQPRSTGTTTVWMSSVSGSAPTCCMEERTPFNSVSLGQTSSGMQNFTSLSNQKTGDMFTSVPEQQKVSFGIPNNTPLPVMSGVNNSSAVPPTAASGGNSDSVDRATALQQLRSELEAECGRFADETQRWHKYVENQNERFSNLRKR</sequence>
<reference evidence="3 4" key="1">
    <citation type="submission" date="2017-03" db="EMBL/GenBank/DDBJ databases">
        <title>An alternative strategy for trypanosome survival in the mammalian bloodstream revealed through genome and transcriptome analysis of the ubiquitous bovine parasite Trypanosoma (Megatrypanum) theileri.</title>
        <authorList>
            <person name="Kelly S."/>
            <person name="Ivens A."/>
            <person name="Mott A."/>
            <person name="O'Neill E."/>
            <person name="Emms D."/>
            <person name="Macleod O."/>
            <person name="Voorheis P."/>
            <person name="Matthews J."/>
            <person name="Matthews K."/>
            <person name="Carrington M."/>
        </authorList>
    </citation>
    <scope>NUCLEOTIDE SEQUENCE [LARGE SCALE GENOMIC DNA]</scope>
    <source>
        <strain evidence="3">Edinburgh</strain>
    </source>
</reference>